<dbReference type="InterPro" id="IPR008490">
    <property type="entry name" value="Transposase_InsH_N"/>
</dbReference>
<gene>
    <name evidence="2" type="ORF">FUSO3_08300</name>
</gene>
<evidence type="ECO:0000313" key="3">
    <source>
        <dbReference type="Proteomes" id="UP000027473"/>
    </source>
</evidence>
<name>A0AB73BUV6_9FUSO</name>
<dbReference type="EMBL" id="JAAC01000140">
    <property type="protein sequence ID" value="KDE62229.1"/>
    <property type="molecule type" value="Genomic_DNA"/>
</dbReference>
<evidence type="ECO:0000313" key="2">
    <source>
        <dbReference type="EMBL" id="KDE62229.1"/>
    </source>
</evidence>
<dbReference type="Pfam" id="PF05598">
    <property type="entry name" value="DUF772"/>
    <property type="match status" value="1"/>
</dbReference>
<dbReference type="AlphaFoldDB" id="A0AB73BUV6"/>
<feature type="domain" description="Transposase InsH N-terminal" evidence="1">
    <location>
        <begin position="17"/>
        <end position="113"/>
    </location>
</feature>
<organism evidence="2 3">
    <name type="scientific">Fusobacterium necrophorum BL</name>
    <dbReference type="NCBI Taxonomy" id="1441732"/>
    <lineage>
        <taxon>Bacteria</taxon>
        <taxon>Fusobacteriati</taxon>
        <taxon>Fusobacteriota</taxon>
        <taxon>Fusobacteriia</taxon>
        <taxon>Fusobacteriales</taxon>
        <taxon>Fusobacteriaceae</taxon>
        <taxon>Fusobacterium</taxon>
    </lineage>
</organism>
<comment type="caution">
    <text evidence="2">The sequence shown here is derived from an EMBL/GenBank/DDBJ whole genome shotgun (WGS) entry which is preliminary data.</text>
</comment>
<accession>A0AB73BUV6</accession>
<reference evidence="2 3" key="1">
    <citation type="submission" date="2014-01" db="EMBL/GenBank/DDBJ databases">
        <title>Comparative genomics of Fusobacterium necrophorum wild isolates.</title>
        <authorList>
            <person name="Kittichotirat W."/>
            <person name="Bumgarner R.E."/>
            <person name="Lawrence P."/>
        </authorList>
    </citation>
    <scope>NUCLEOTIDE SEQUENCE [LARGE SCALE GENOMIC DNA]</scope>
    <source>
        <strain evidence="2 3">BL</strain>
    </source>
</reference>
<dbReference type="Proteomes" id="UP000027473">
    <property type="component" value="Unassembled WGS sequence"/>
</dbReference>
<dbReference type="PANTHER" id="PTHR33408">
    <property type="entry name" value="TRANSPOSASE"/>
    <property type="match status" value="1"/>
</dbReference>
<evidence type="ECO:0000259" key="1">
    <source>
        <dbReference type="Pfam" id="PF05598"/>
    </source>
</evidence>
<sequence length="190" mass="22484">MMTLKNTEQRLTEKNISLDALVPKEHIIRKIDAAIDFSFIYEKVKPLYSSIGKPSIDPVVLFKIILIQYLFGIRSMRQTIQEIEVNLAYRWFLGYGLEEKIPHFFTFGKNYQRRFQGTEIFNDIFFHIIDEIMAAKFLNSENVFIDGTHIKANANLKKAKNVLKEESAKFYQETLNQEIELDRQFHKKKR</sequence>
<protein>
    <submittedName>
        <fullName evidence="2">Transposase</fullName>
    </submittedName>
</protein>
<proteinExistence type="predicted"/>